<evidence type="ECO:0000256" key="1">
    <source>
        <dbReference type="SAM" id="Phobius"/>
    </source>
</evidence>
<dbReference type="RefSeq" id="WP_260194007.1">
    <property type="nucleotide sequence ID" value="NZ_JAFFZE010000017.1"/>
</dbReference>
<dbReference type="EMBL" id="JAFFZE010000017">
    <property type="protein sequence ID" value="MCT2586218.1"/>
    <property type="molecule type" value="Genomic_DNA"/>
</dbReference>
<comment type="caution">
    <text evidence="2">The sequence shown here is derived from an EMBL/GenBank/DDBJ whole genome shotgun (WGS) entry which is preliminary data.</text>
</comment>
<feature type="transmembrane region" description="Helical" evidence="1">
    <location>
        <begin position="31"/>
        <end position="52"/>
    </location>
</feature>
<keyword evidence="1" id="KW-0472">Membrane</keyword>
<dbReference type="Proteomes" id="UP001156441">
    <property type="component" value="Unassembled WGS sequence"/>
</dbReference>
<reference evidence="2 3" key="1">
    <citation type="submission" date="2021-02" db="EMBL/GenBank/DDBJ databases">
        <title>Actinophytocola xerophila sp. nov., isolated from soil of cotton cropping field.</title>
        <authorList>
            <person name="Huang R."/>
            <person name="Chen X."/>
            <person name="Ge X."/>
            <person name="Liu W."/>
        </authorList>
    </citation>
    <scope>NUCLEOTIDE SEQUENCE [LARGE SCALE GENOMIC DNA]</scope>
    <source>
        <strain evidence="2 3">S1-96</strain>
    </source>
</reference>
<accession>A0ABT2JEN6</accession>
<evidence type="ECO:0000313" key="2">
    <source>
        <dbReference type="EMBL" id="MCT2586218.1"/>
    </source>
</evidence>
<evidence type="ECO:0000313" key="3">
    <source>
        <dbReference type="Proteomes" id="UP001156441"/>
    </source>
</evidence>
<organism evidence="2 3">
    <name type="scientific">Actinophytocola gossypii</name>
    <dbReference type="NCBI Taxonomy" id="2812003"/>
    <lineage>
        <taxon>Bacteria</taxon>
        <taxon>Bacillati</taxon>
        <taxon>Actinomycetota</taxon>
        <taxon>Actinomycetes</taxon>
        <taxon>Pseudonocardiales</taxon>
        <taxon>Pseudonocardiaceae</taxon>
    </lineage>
</organism>
<gene>
    <name evidence="2" type="ORF">JT362_24165</name>
</gene>
<evidence type="ECO:0008006" key="4">
    <source>
        <dbReference type="Google" id="ProtNLM"/>
    </source>
</evidence>
<keyword evidence="3" id="KW-1185">Reference proteome</keyword>
<keyword evidence="1" id="KW-1133">Transmembrane helix</keyword>
<proteinExistence type="predicted"/>
<name>A0ABT2JEN6_9PSEU</name>
<feature type="transmembrane region" description="Helical" evidence="1">
    <location>
        <begin position="7"/>
        <end position="25"/>
    </location>
</feature>
<keyword evidence="1" id="KW-0812">Transmembrane</keyword>
<protein>
    <recommendedName>
        <fullName evidence="4">Secreted protein</fullName>
    </recommendedName>
</protein>
<sequence length="66" mass="6951">MRNVKLGTRIVAVATVVFFIIAFVTNTATGVAAVALGIVTVATILVTVIDLATRRAQRPDDEQANP</sequence>